<dbReference type="SMART" id="SM00507">
    <property type="entry name" value="HNHc"/>
    <property type="match status" value="1"/>
</dbReference>
<feature type="region of interest" description="Disordered" evidence="1">
    <location>
        <begin position="96"/>
        <end position="117"/>
    </location>
</feature>
<gene>
    <name evidence="3" type="ORF">C5E16_15385</name>
</gene>
<reference evidence="3 4" key="1">
    <citation type="submission" date="2018-02" db="EMBL/GenBank/DDBJ databases">
        <title>Bacteriophage NCPPB3778 and a type I-E CRISPR drive the evolution of the US Biological Select Agent, Rathayibacter toxicus.</title>
        <authorList>
            <person name="Davis E.W.II."/>
            <person name="Tabima J.F."/>
            <person name="Weisberg A.J."/>
            <person name="Lopes L.D."/>
            <person name="Wiseman M.S."/>
            <person name="Wiseman M.S."/>
            <person name="Pupko T."/>
            <person name="Belcher M.S."/>
            <person name="Sechler A.J."/>
            <person name="Tancos M.A."/>
            <person name="Schroeder B.K."/>
            <person name="Murray T.D."/>
            <person name="Luster D.G."/>
            <person name="Schneider W.L."/>
            <person name="Rogers E."/>
            <person name="Andreote F.D."/>
            <person name="Grunwald N.J."/>
            <person name="Putnam M.L."/>
            <person name="Chang J.H."/>
        </authorList>
    </citation>
    <scope>NUCLEOTIDE SEQUENCE [LARGE SCALE GENOMIC DNA]</scope>
    <source>
        <strain evidence="3 4">AY1B3</strain>
    </source>
</reference>
<dbReference type="PROSITE" id="PS51015">
    <property type="entry name" value="YDG"/>
    <property type="match status" value="1"/>
</dbReference>
<dbReference type="InterPro" id="IPR045134">
    <property type="entry name" value="UHRF1/2-like"/>
</dbReference>
<protein>
    <recommendedName>
        <fullName evidence="2">YDG domain-containing protein</fullName>
    </recommendedName>
</protein>
<feature type="domain" description="YDG" evidence="2">
    <location>
        <begin position="37"/>
        <end position="178"/>
    </location>
</feature>
<dbReference type="Proteomes" id="UP000239241">
    <property type="component" value="Unassembled WGS sequence"/>
</dbReference>
<dbReference type="GO" id="GO:0044027">
    <property type="term" value="P:negative regulation of gene expression via chromosomal CpG island methylation"/>
    <property type="evidence" value="ECO:0007669"/>
    <property type="project" value="TreeGrafter"/>
</dbReference>
<evidence type="ECO:0000313" key="3">
    <source>
        <dbReference type="EMBL" id="PPF63528.1"/>
    </source>
</evidence>
<evidence type="ECO:0000259" key="2">
    <source>
        <dbReference type="PROSITE" id="PS51015"/>
    </source>
</evidence>
<dbReference type="Pfam" id="PF02182">
    <property type="entry name" value="SAD_SRA"/>
    <property type="match status" value="1"/>
</dbReference>
<dbReference type="EMBL" id="PSXY01000044">
    <property type="protein sequence ID" value="PPF63528.1"/>
    <property type="molecule type" value="Genomic_DNA"/>
</dbReference>
<dbReference type="AlphaFoldDB" id="A0A2S5VL81"/>
<dbReference type="GO" id="GO:0016567">
    <property type="term" value="P:protein ubiquitination"/>
    <property type="evidence" value="ECO:0007669"/>
    <property type="project" value="TreeGrafter"/>
</dbReference>
<evidence type="ECO:0000256" key="1">
    <source>
        <dbReference type="SAM" id="MobiDB-lite"/>
    </source>
</evidence>
<accession>A0A2S5VL81</accession>
<dbReference type="CDD" id="cd00085">
    <property type="entry name" value="HNHc"/>
    <property type="match status" value="1"/>
</dbReference>
<dbReference type="Pfam" id="PF13391">
    <property type="entry name" value="HNH_2"/>
    <property type="match status" value="1"/>
</dbReference>
<dbReference type="SUPFAM" id="SSF88697">
    <property type="entry name" value="PUA domain-like"/>
    <property type="match status" value="1"/>
</dbReference>
<dbReference type="GO" id="GO:0061630">
    <property type="term" value="F:ubiquitin protein ligase activity"/>
    <property type="evidence" value="ECO:0007669"/>
    <property type="project" value="TreeGrafter"/>
</dbReference>
<proteinExistence type="predicted"/>
<comment type="caution">
    <text evidence="3">The sequence shown here is derived from an EMBL/GenBank/DDBJ whole genome shotgun (WGS) entry which is preliminary data.</text>
</comment>
<dbReference type="InterPro" id="IPR003105">
    <property type="entry name" value="SRA_YDG"/>
</dbReference>
<dbReference type="PANTHER" id="PTHR14140">
    <property type="entry name" value="E3 UBIQUITIN-PROTEIN LIGASE UHRF-RELATED"/>
    <property type="match status" value="1"/>
</dbReference>
<dbReference type="SMART" id="SM00466">
    <property type="entry name" value="SRA"/>
    <property type="match status" value="1"/>
</dbReference>
<dbReference type="InterPro" id="IPR015947">
    <property type="entry name" value="PUA-like_sf"/>
</dbReference>
<sequence>MAGRSDLPRPPLLSSTVTRRLIENQSSVRDSVERVFGKPEGIEWGAWFASRMDASRAGVHRPPMHGISGTGASGADSIVVSGGYEDDEDHGDVIRYTGHGGQQGRKQVRDQSPLDGGNAALRTSMLEELPVRVLRGPDRRSDYAPASGYTYSGDYRVTDSWMGVGRAGFKMVFFTLELLPYQGAANLIEEIGSRVAAEARYATVSALRRVRERQVREQVMAMYAHRCQICDFQIVTATGKPYAEGAHIRPLGLPHQGDDHVRNMLCLCPNHHKQLDLGDLVITADLRARRTLTGEDLGALTIHPRHGIHAEDVDFRRSLTFAELATEPGWFSGRAGQGL</sequence>
<evidence type="ECO:0000313" key="4">
    <source>
        <dbReference type="Proteomes" id="UP000239241"/>
    </source>
</evidence>
<name>A0A2S5VL81_9MICO</name>
<dbReference type="Gene3D" id="2.30.280.10">
    <property type="entry name" value="SRA-YDG"/>
    <property type="match status" value="1"/>
</dbReference>
<organism evidence="3 4">
    <name type="scientific">Clavibacter michiganensis</name>
    <dbReference type="NCBI Taxonomy" id="28447"/>
    <lineage>
        <taxon>Bacteria</taxon>
        <taxon>Bacillati</taxon>
        <taxon>Actinomycetota</taxon>
        <taxon>Actinomycetes</taxon>
        <taxon>Micrococcales</taxon>
        <taxon>Microbacteriaceae</taxon>
        <taxon>Clavibacter</taxon>
    </lineage>
</organism>
<dbReference type="InterPro" id="IPR003615">
    <property type="entry name" value="HNH_nuc"/>
</dbReference>
<dbReference type="InterPro" id="IPR036987">
    <property type="entry name" value="SRA-YDG_sf"/>
</dbReference>
<dbReference type="PANTHER" id="PTHR14140:SF27">
    <property type="entry name" value="OS04G0289800 PROTEIN"/>
    <property type="match status" value="1"/>
</dbReference>